<dbReference type="RefSeq" id="WP_214544274.1">
    <property type="nucleotide sequence ID" value="NZ_JAHEWS010000009.1"/>
</dbReference>
<protein>
    <submittedName>
        <fullName evidence="2">Uncharacterized protein</fullName>
    </submittedName>
</protein>
<accession>A0ABS5VE18</accession>
<keyword evidence="1" id="KW-1133">Transmembrane helix</keyword>
<dbReference type="EMBL" id="JAHEWS010000009">
    <property type="protein sequence ID" value="MBT1587743.1"/>
    <property type="molecule type" value="Genomic_DNA"/>
</dbReference>
<name>A0ABS5VE18_9MICO</name>
<feature type="transmembrane region" description="Helical" evidence="1">
    <location>
        <begin position="98"/>
        <end position="119"/>
    </location>
</feature>
<sequence>MHERTNGGGPVNINLSPVLIALIAMIVIPAAVSALVRQNDRKRPPSTVVGDEAHGVLFTVRARRFSYLLLRIIGIVVIVVGGFLFLATLSLLDDPDAIGMLIAGVGMVLFGLLFVYLGVGQKRRRVEAYDSQLVVTPMFRAARTVDPAAIKRIRPTTNRFGGLDIKVNGQRGVISVLSIDAAYPELCAWLEQRAPAQWGEFVGAFGR</sequence>
<comment type="caution">
    <text evidence="2">The sequence shown here is derived from an EMBL/GenBank/DDBJ whole genome shotgun (WGS) entry which is preliminary data.</text>
</comment>
<feature type="transmembrane region" description="Helical" evidence="1">
    <location>
        <begin position="15"/>
        <end position="36"/>
    </location>
</feature>
<evidence type="ECO:0000256" key="1">
    <source>
        <dbReference type="SAM" id="Phobius"/>
    </source>
</evidence>
<organism evidence="2 3">
    <name type="scientific">Curtobacterium aurantiacum</name>
    <dbReference type="NCBI Taxonomy" id="3236919"/>
    <lineage>
        <taxon>Bacteria</taxon>
        <taxon>Bacillati</taxon>
        <taxon>Actinomycetota</taxon>
        <taxon>Actinomycetes</taxon>
        <taxon>Micrococcales</taxon>
        <taxon>Microbacteriaceae</taxon>
        <taxon>Curtobacterium</taxon>
    </lineage>
</organism>
<evidence type="ECO:0000313" key="2">
    <source>
        <dbReference type="EMBL" id="MBT1587743.1"/>
    </source>
</evidence>
<keyword evidence="1" id="KW-0812">Transmembrane</keyword>
<feature type="transmembrane region" description="Helical" evidence="1">
    <location>
        <begin position="68"/>
        <end position="92"/>
    </location>
</feature>
<proteinExistence type="predicted"/>
<reference evidence="2 3" key="1">
    <citation type="submission" date="2021-05" db="EMBL/GenBank/DDBJ databases">
        <title>Whole genome sequence of Curtobacterium flaccumfaciens pv. flaccumfaciens strain CFBP 8819.</title>
        <authorList>
            <person name="Osdaghi E."/>
            <person name="Taghouti G."/>
            <person name="Portier P."/>
            <person name="Fazliarab A."/>
            <person name="Taghavi S.M."/>
            <person name="Briand M."/>
            <person name="Le-Saux M."/>
            <person name="Jacques M.-A."/>
        </authorList>
    </citation>
    <scope>NUCLEOTIDE SEQUENCE [LARGE SCALE GENOMIC DNA]</scope>
    <source>
        <strain evidence="2 3">CFBP 8819</strain>
    </source>
</reference>
<gene>
    <name evidence="2" type="ORF">KK097_07930</name>
</gene>
<keyword evidence="3" id="KW-1185">Reference proteome</keyword>
<evidence type="ECO:0000313" key="3">
    <source>
        <dbReference type="Proteomes" id="UP001519641"/>
    </source>
</evidence>
<keyword evidence="1" id="KW-0472">Membrane</keyword>
<dbReference type="Proteomes" id="UP001519641">
    <property type="component" value="Unassembled WGS sequence"/>
</dbReference>